<dbReference type="STRING" id="583355.Caka_2978"/>
<dbReference type="PANTHER" id="PTHR33343">
    <property type="entry name" value="54S RIBOSOMAL PROTEIN BL35M"/>
    <property type="match status" value="1"/>
</dbReference>
<evidence type="ECO:0000256" key="5">
    <source>
        <dbReference type="HAMAP-Rule" id="MF_00514"/>
    </source>
</evidence>
<dbReference type="GO" id="GO:0006412">
    <property type="term" value="P:translation"/>
    <property type="evidence" value="ECO:0007669"/>
    <property type="project" value="UniProtKB-UniRule"/>
</dbReference>
<keyword evidence="3 5" id="KW-0687">Ribonucleoprotein</keyword>
<dbReference type="HAMAP" id="MF_00514">
    <property type="entry name" value="Ribosomal_bL35"/>
    <property type="match status" value="1"/>
</dbReference>
<evidence type="ECO:0000256" key="6">
    <source>
        <dbReference type="RuleBase" id="RU000568"/>
    </source>
</evidence>
<gene>
    <name evidence="5" type="primary">rpmI</name>
    <name evidence="8" type="ordered locus">Caka_2978</name>
</gene>
<evidence type="ECO:0000256" key="1">
    <source>
        <dbReference type="ARBA" id="ARBA00006598"/>
    </source>
</evidence>
<dbReference type="GO" id="GO:0015934">
    <property type="term" value="C:large ribosomal subunit"/>
    <property type="evidence" value="ECO:0007669"/>
    <property type="project" value="TreeGrafter"/>
</dbReference>
<feature type="region of interest" description="Disordered" evidence="7">
    <location>
        <begin position="46"/>
        <end position="67"/>
    </location>
</feature>
<dbReference type="PROSITE" id="PS00936">
    <property type="entry name" value="RIBOSOMAL_L35"/>
    <property type="match status" value="1"/>
</dbReference>
<dbReference type="PANTHER" id="PTHR33343:SF1">
    <property type="entry name" value="LARGE RIBOSOMAL SUBUNIT PROTEIN BL35M"/>
    <property type="match status" value="1"/>
</dbReference>
<keyword evidence="2 5" id="KW-0689">Ribosomal protein</keyword>
<organism evidence="8 9">
    <name type="scientific">Coraliomargarita akajimensis (strain DSM 45221 / IAM 15411 / JCM 23193 / KCTC 12865 / 04OKA010-24)</name>
    <dbReference type="NCBI Taxonomy" id="583355"/>
    <lineage>
        <taxon>Bacteria</taxon>
        <taxon>Pseudomonadati</taxon>
        <taxon>Verrucomicrobiota</taxon>
        <taxon>Opitutia</taxon>
        <taxon>Puniceicoccales</taxon>
        <taxon>Coraliomargaritaceae</taxon>
        <taxon>Coraliomargarita</taxon>
    </lineage>
</organism>
<protein>
    <recommendedName>
        <fullName evidence="4 5">Large ribosomal subunit protein bL35</fullName>
    </recommendedName>
</protein>
<accession>D5ERE7</accession>
<dbReference type="EMBL" id="CP001998">
    <property type="protein sequence ID" value="ADE55991.1"/>
    <property type="molecule type" value="Genomic_DNA"/>
</dbReference>
<dbReference type="KEGG" id="caa:Caka_2978"/>
<evidence type="ECO:0000256" key="3">
    <source>
        <dbReference type="ARBA" id="ARBA00023274"/>
    </source>
</evidence>
<sequence>MLYKEGVKLCFPRLSQNFHMQKTRKSIAKRFKKTGTGKLLRRTPGHRHLLRNKSVKQRRRAGSSKLVADGQRADLIRALPFS</sequence>
<evidence type="ECO:0000256" key="7">
    <source>
        <dbReference type="SAM" id="MobiDB-lite"/>
    </source>
</evidence>
<name>D5ERE7_CORAD</name>
<evidence type="ECO:0000256" key="2">
    <source>
        <dbReference type="ARBA" id="ARBA00022980"/>
    </source>
</evidence>
<feature type="compositionally biased region" description="Basic residues" evidence="7">
    <location>
        <begin position="46"/>
        <end position="62"/>
    </location>
</feature>
<evidence type="ECO:0000313" key="8">
    <source>
        <dbReference type="EMBL" id="ADE55991.1"/>
    </source>
</evidence>
<dbReference type="InterPro" id="IPR018265">
    <property type="entry name" value="Ribosomal_bL35_CS"/>
</dbReference>
<keyword evidence="9" id="KW-1185">Reference proteome</keyword>
<dbReference type="GO" id="GO:0003735">
    <property type="term" value="F:structural constituent of ribosome"/>
    <property type="evidence" value="ECO:0007669"/>
    <property type="project" value="InterPro"/>
</dbReference>
<dbReference type="FunFam" id="4.10.410.60:FF:000001">
    <property type="entry name" value="50S ribosomal protein L35"/>
    <property type="match status" value="1"/>
</dbReference>
<dbReference type="NCBIfam" id="TIGR00001">
    <property type="entry name" value="rpmI_bact"/>
    <property type="match status" value="1"/>
</dbReference>
<evidence type="ECO:0000313" key="9">
    <source>
        <dbReference type="Proteomes" id="UP000000925"/>
    </source>
</evidence>
<dbReference type="SUPFAM" id="SSF143034">
    <property type="entry name" value="L35p-like"/>
    <property type="match status" value="1"/>
</dbReference>
<dbReference type="eggNOG" id="COG0291">
    <property type="taxonomic scope" value="Bacteria"/>
</dbReference>
<dbReference type="InterPro" id="IPR001706">
    <property type="entry name" value="Ribosomal_bL35"/>
</dbReference>
<dbReference type="PRINTS" id="PR00064">
    <property type="entry name" value="RIBOSOMALL35"/>
</dbReference>
<dbReference type="InterPro" id="IPR021137">
    <property type="entry name" value="Ribosomal_bL35-like"/>
</dbReference>
<proteinExistence type="inferred from homology"/>
<dbReference type="Proteomes" id="UP000000925">
    <property type="component" value="Chromosome"/>
</dbReference>
<dbReference type="AlphaFoldDB" id="D5ERE7"/>
<dbReference type="Gene3D" id="4.10.410.60">
    <property type="match status" value="1"/>
</dbReference>
<dbReference type="InterPro" id="IPR037229">
    <property type="entry name" value="Ribosomal_bL35_sf"/>
</dbReference>
<dbReference type="Pfam" id="PF01632">
    <property type="entry name" value="Ribosomal_L35p"/>
    <property type="match status" value="1"/>
</dbReference>
<reference evidence="8 9" key="1">
    <citation type="journal article" date="2010" name="Stand. Genomic Sci.">
        <title>Complete genome sequence of Coraliomargarita akajimensis type strain (04OKA010-24).</title>
        <authorList>
            <person name="Mavromatis K."/>
            <person name="Abt B."/>
            <person name="Brambilla E."/>
            <person name="Lapidus A."/>
            <person name="Copeland A."/>
            <person name="Deshpande S."/>
            <person name="Nolan M."/>
            <person name="Lucas S."/>
            <person name="Tice H."/>
            <person name="Cheng J.F."/>
            <person name="Han C."/>
            <person name="Detter J.C."/>
            <person name="Woyke T."/>
            <person name="Goodwin L."/>
            <person name="Pitluck S."/>
            <person name="Held B."/>
            <person name="Brettin T."/>
            <person name="Tapia R."/>
            <person name="Ivanova N."/>
            <person name="Mikhailova N."/>
            <person name="Pati A."/>
            <person name="Liolios K."/>
            <person name="Chen A."/>
            <person name="Palaniappan K."/>
            <person name="Land M."/>
            <person name="Hauser L."/>
            <person name="Chang Y.J."/>
            <person name="Jeffries C.D."/>
            <person name="Rohde M."/>
            <person name="Goker M."/>
            <person name="Bristow J."/>
            <person name="Eisen J.A."/>
            <person name="Markowitz V."/>
            <person name="Hugenholtz P."/>
            <person name="Klenk H.P."/>
            <person name="Kyrpides N.C."/>
        </authorList>
    </citation>
    <scope>NUCLEOTIDE SEQUENCE [LARGE SCALE GENOMIC DNA]</scope>
    <source>
        <strain evidence="9">DSM 45221 / IAM 15411 / JCM 23193 / KCTC 12865</strain>
    </source>
</reference>
<dbReference type="HOGENOM" id="CLU_169643_4_0_0"/>
<comment type="similarity">
    <text evidence="1 5 6">Belongs to the bacterial ribosomal protein bL35 family.</text>
</comment>
<evidence type="ECO:0000256" key="4">
    <source>
        <dbReference type="ARBA" id="ARBA00071664"/>
    </source>
</evidence>